<dbReference type="InterPro" id="IPR025697">
    <property type="entry name" value="CLU_dom"/>
</dbReference>
<evidence type="ECO:0000256" key="1">
    <source>
        <dbReference type="ARBA" id="ARBA00022490"/>
    </source>
</evidence>
<dbReference type="Gene3D" id="1.25.40.10">
    <property type="entry name" value="Tetratricopeptide repeat domain"/>
    <property type="match status" value="1"/>
</dbReference>
<dbReference type="InterPro" id="IPR028275">
    <property type="entry name" value="CLU_N"/>
</dbReference>
<proteinExistence type="predicted"/>
<feature type="compositionally biased region" description="Basic and acidic residues" evidence="2">
    <location>
        <begin position="968"/>
        <end position="988"/>
    </location>
</feature>
<feature type="region of interest" description="Disordered" evidence="2">
    <location>
        <begin position="782"/>
        <end position="808"/>
    </location>
</feature>
<dbReference type="InterPro" id="IPR011990">
    <property type="entry name" value="TPR-like_helical_dom_sf"/>
</dbReference>
<dbReference type="InterPro" id="IPR027523">
    <property type="entry name" value="CLU_prot"/>
</dbReference>
<evidence type="ECO:0000256" key="2">
    <source>
        <dbReference type="SAM" id="MobiDB-lite"/>
    </source>
</evidence>
<name>A0AAD9EZW2_DISEL</name>
<dbReference type="Gene3D" id="3.30.2280.10">
    <property type="entry name" value="Hypothetical protein (hspc210)"/>
    <property type="match status" value="1"/>
</dbReference>
<organism evidence="4 5">
    <name type="scientific">Dissostichus eleginoides</name>
    <name type="common">Patagonian toothfish</name>
    <name type="synonym">Dissostichus amissus</name>
    <dbReference type="NCBI Taxonomy" id="100907"/>
    <lineage>
        <taxon>Eukaryota</taxon>
        <taxon>Metazoa</taxon>
        <taxon>Chordata</taxon>
        <taxon>Craniata</taxon>
        <taxon>Vertebrata</taxon>
        <taxon>Euteleostomi</taxon>
        <taxon>Actinopterygii</taxon>
        <taxon>Neopterygii</taxon>
        <taxon>Teleostei</taxon>
        <taxon>Neoteleostei</taxon>
        <taxon>Acanthomorphata</taxon>
        <taxon>Eupercaria</taxon>
        <taxon>Perciformes</taxon>
        <taxon>Notothenioidei</taxon>
        <taxon>Nototheniidae</taxon>
        <taxon>Dissostichus</taxon>
    </lineage>
</organism>
<dbReference type="Pfam" id="PF15044">
    <property type="entry name" value="CLU_N"/>
    <property type="match status" value="1"/>
</dbReference>
<evidence type="ECO:0000259" key="3">
    <source>
        <dbReference type="PROSITE" id="PS51823"/>
    </source>
</evidence>
<dbReference type="SUPFAM" id="SSF48452">
    <property type="entry name" value="TPR-like"/>
    <property type="match status" value="2"/>
</dbReference>
<dbReference type="SUPFAM" id="SSF103107">
    <property type="entry name" value="Hypothetical protein c14orf129, hspc210"/>
    <property type="match status" value="1"/>
</dbReference>
<dbReference type="Pfam" id="PF13424">
    <property type="entry name" value="TPR_12"/>
    <property type="match status" value="2"/>
</dbReference>
<protein>
    <submittedName>
        <fullName evidence="4">Clustered mitochondria protein like</fullName>
    </submittedName>
</protein>
<feature type="region of interest" description="Disordered" evidence="2">
    <location>
        <begin position="957"/>
        <end position="988"/>
    </location>
</feature>
<dbReference type="PANTHER" id="PTHR12601:SF10">
    <property type="entry name" value="CLUSTERED MITOCHONDRIA PROTEIN HOMOLOG"/>
    <property type="match status" value="1"/>
</dbReference>
<keyword evidence="5" id="KW-1185">Reference proteome</keyword>
<dbReference type="Proteomes" id="UP001228049">
    <property type="component" value="Unassembled WGS sequence"/>
</dbReference>
<dbReference type="GO" id="GO:0048312">
    <property type="term" value="P:intracellular distribution of mitochondria"/>
    <property type="evidence" value="ECO:0007669"/>
    <property type="project" value="TreeGrafter"/>
</dbReference>
<dbReference type="GO" id="GO:0003729">
    <property type="term" value="F:mRNA binding"/>
    <property type="evidence" value="ECO:0007669"/>
    <property type="project" value="TreeGrafter"/>
</dbReference>
<feature type="region of interest" description="Disordered" evidence="2">
    <location>
        <begin position="126"/>
        <end position="172"/>
    </location>
</feature>
<dbReference type="CDD" id="cd15466">
    <property type="entry name" value="CLU-central"/>
    <property type="match status" value="1"/>
</dbReference>
<gene>
    <name evidence="4" type="ORF">KUDE01_023966</name>
</gene>
<dbReference type="GO" id="GO:0005737">
    <property type="term" value="C:cytoplasm"/>
    <property type="evidence" value="ECO:0007669"/>
    <property type="project" value="TreeGrafter"/>
</dbReference>
<dbReference type="Pfam" id="PF12807">
    <property type="entry name" value="eIF3_p135"/>
    <property type="match status" value="1"/>
</dbReference>
<evidence type="ECO:0000313" key="4">
    <source>
        <dbReference type="EMBL" id="KAK1883191.1"/>
    </source>
</evidence>
<dbReference type="PANTHER" id="PTHR12601">
    <property type="entry name" value="EUKARYOTIC TRANSLATION INITIATION FACTOR 3 SUBUNIT EIF-3"/>
    <property type="match status" value="1"/>
</dbReference>
<feature type="compositionally biased region" description="Acidic residues" evidence="2">
    <location>
        <begin position="147"/>
        <end position="172"/>
    </location>
</feature>
<feature type="domain" description="Clu" evidence="3">
    <location>
        <begin position="469"/>
        <end position="724"/>
    </location>
</feature>
<feature type="region of interest" description="Disordered" evidence="2">
    <location>
        <begin position="194"/>
        <end position="221"/>
    </location>
</feature>
<keyword evidence="1" id="KW-0963">Cytoplasm</keyword>
<dbReference type="InterPro" id="IPR033646">
    <property type="entry name" value="CLU-central"/>
</dbReference>
<dbReference type="InterPro" id="IPR023231">
    <property type="entry name" value="GSKIP_dom_sf"/>
</dbReference>
<evidence type="ECO:0000313" key="5">
    <source>
        <dbReference type="Proteomes" id="UP001228049"/>
    </source>
</evidence>
<dbReference type="FunFam" id="3.30.2280.10:FF:000002">
    <property type="entry name" value="Clustered mitochondria protein homolog"/>
    <property type="match status" value="1"/>
</dbReference>
<comment type="caution">
    <text evidence="4">The sequence shown here is derived from an EMBL/GenBank/DDBJ whole genome shotgun (WGS) entry which is preliminary data.</text>
</comment>
<sequence length="1348" mass="151595">MGNIIQCCQTLSNYFKFKDAAAQGEAERSPLLSSDDSECESQSLPEDLEDDLLSIISTGITNPALEPEHFLFPDIILSSNLGGDVTLVEPMVCLLVSEEEEGVRTLEPGDEAQEWRNRWRNREFSEVETQTEVETHIGMGVQTQTESQEEDPEKREEEDDNETALPQVEEEETEIKQTLFLVDRLFLAAPHVKAPPCQTEESHEDDGQQQSDADKRKVSISDVVDLQEPDFTVRIQPPASESFELQVSGKMVVAELHQVLMEHEVTCHLTSFSLKLGGTALDSQSELRSIQGIQDGTLFKVVEDSYTVRDARLHLRHVRDLLKSLDPADAYNGVNCSSLSYLTLYTRGKDSDSVGTRRASEKESVDCSPPEYLLPGCKERPLTPLQPLRDDWKPLQCLRVLTMSSWNPPPGNRKMHGDLMYLNVVTMEDKELNITSSTRGFYLNQSTAFNFNPKPAVPKILCHSLVELLSQVSPAFRKTFSALQKKRVQQHPYERIAAPFQVFTWIARYGDHTLDCVRAEETHTSHMGQDENTAGQSRDWNEELQRCRELPRNSLQERLQRERSLFKANSDFVAAATRGAVAVIDGGNTAAHAAAVCDLRGAQAYASVDIEGLHTLGTAVVDYRGIRVIAQSIVPGILEKNQEQESVVYGSNDYGKTVFTHPRFLELLDKTSKPLRIQRHQVLDHNNSPVELCSGIETKGILGNDGRPYILDLLRTFPPDLNFQLSQTEERGEVPEECQSFGYPRRHHHSLASLRPELIDAFVQHRYELYLKMVSQGLVQREEEDKASEQSEESVCEPRTGDTSRASAEMEHQTRTGIMKACEAVGSVSDSCFDIRFNPDVCSPGVRFSPECVQEVQRQRRLLWDAAAFLLSNQIPAVLKDCLDHTAVPMDGATLTSVLHQRGVNVRYLGTLLRELDRGEERGRLSHIQRISISEVIIRSAKHIFRTYLQDVEPATFSAAEPTEEEPRESSCHVERKRLGQTDPHESMDDVIEKHGLQRISLLREMAIKTGIQVQLREYVFEARHKPVFGEEDVVNMFPVVKHIKPTASDATRLVQHAQVAVQQGLLKEGCELISQALTLFSSVCGVLHEDVCMCLRLLGRICYILGEYADALSHQEKVAITSERIQGIDHPQTIQDYIFLALYCFAGGQLSISLQLLYRARYLTLLMCGEDHPQVSMLDSMLGLVLHGLMEHELSLKFLQNALNLTSKYHGAMSLKHAQSHHLLATVFESKGDFRSSLQHEKEAYLIYRSQVGENHDSTKESSDYLKRLTQQAVVLQKAINHIYSDTPSACIQPPKFATPSLSSILQQLNLTCGIILIPLSAKEVADLRTELKEKAKITVEDLEKTT</sequence>
<dbReference type="Pfam" id="PF13236">
    <property type="entry name" value="CLU"/>
    <property type="match status" value="1"/>
</dbReference>
<dbReference type="EMBL" id="JASDAP010000023">
    <property type="protein sequence ID" value="KAK1883191.1"/>
    <property type="molecule type" value="Genomic_DNA"/>
</dbReference>
<reference evidence="4" key="1">
    <citation type="submission" date="2023-04" db="EMBL/GenBank/DDBJ databases">
        <title>Chromosome-level genome of Chaenocephalus aceratus.</title>
        <authorList>
            <person name="Park H."/>
        </authorList>
    </citation>
    <scope>NUCLEOTIDE SEQUENCE</scope>
    <source>
        <strain evidence="4">DE</strain>
        <tissue evidence="4">Muscle</tissue>
    </source>
</reference>
<accession>A0AAD9EZW2</accession>
<dbReference type="FunFam" id="1.25.40.10:FF:000099">
    <property type="entry name" value="Clustered mitochondria protein homolog"/>
    <property type="match status" value="1"/>
</dbReference>
<dbReference type="PROSITE" id="PS51823">
    <property type="entry name" value="CLU"/>
    <property type="match status" value="1"/>
</dbReference>